<dbReference type="Proteomes" id="UP000245609">
    <property type="component" value="Unassembled WGS sequence"/>
</dbReference>
<comment type="caution">
    <text evidence="1">The sequence shown here is derived from an EMBL/GenBank/DDBJ whole genome shotgun (WGS) entry which is preliminary data.</text>
</comment>
<proteinExistence type="predicted"/>
<dbReference type="AlphaFoldDB" id="A0A2T9ZK78"/>
<protein>
    <submittedName>
        <fullName evidence="1">Uncharacterized protein</fullName>
    </submittedName>
</protein>
<evidence type="ECO:0000313" key="1">
    <source>
        <dbReference type="EMBL" id="PVV04988.1"/>
    </source>
</evidence>
<accession>A0A2T9ZK78</accession>
<name>A0A2T9ZK78_9FUNG</name>
<evidence type="ECO:0000313" key="2">
    <source>
        <dbReference type="Proteomes" id="UP000245609"/>
    </source>
</evidence>
<sequence>MSKAKFYPKRGYAVESEKNNMRVADGRQGRVSDDENVLRYASRLSYSKGNWLSKPSSIFI</sequence>
<dbReference type="EMBL" id="MBFS01000053">
    <property type="protein sequence ID" value="PVV04988.1"/>
    <property type="molecule type" value="Genomic_DNA"/>
</dbReference>
<reference evidence="1 2" key="1">
    <citation type="journal article" date="2018" name="MBio">
        <title>Comparative Genomics Reveals the Core Gene Toolbox for the Fungus-Insect Symbiosis.</title>
        <authorList>
            <person name="Wang Y."/>
            <person name="Stata M."/>
            <person name="Wang W."/>
            <person name="Stajich J.E."/>
            <person name="White M.M."/>
            <person name="Moncalvo J.M."/>
        </authorList>
    </citation>
    <scope>NUCLEOTIDE SEQUENCE [LARGE SCALE GENOMIC DNA]</scope>
    <source>
        <strain evidence="1 2">SC-DP-2</strain>
    </source>
</reference>
<organism evidence="1 2">
    <name type="scientific">Smittium megazygosporum</name>
    <dbReference type="NCBI Taxonomy" id="133381"/>
    <lineage>
        <taxon>Eukaryota</taxon>
        <taxon>Fungi</taxon>
        <taxon>Fungi incertae sedis</taxon>
        <taxon>Zoopagomycota</taxon>
        <taxon>Kickxellomycotina</taxon>
        <taxon>Harpellomycetes</taxon>
        <taxon>Harpellales</taxon>
        <taxon>Legeriomycetaceae</taxon>
        <taxon>Smittium</taxon>
    </lineage>
</organism>
<gene>
    <name evidence="1" type="ORF">BB560_000496</name>
</gene>
<keyword evidence="2" id="KW-1185">Reference proteome</keyword>